<protein>
    <submittedName>
        <fullName evidence="2">Uncharacterized protein</fullName>
    </submittedName>
</protein>
<name>A0A2U1Q3A3_ARTAN</name>
<accession>A0A2U1Q3A3</accession>
<evidence type="ECO:0000313" key="2">
    <source>
        <dbReference type="EMBL" id="PWA92442.1"/>
    </source>
</evidence>
<proteinExistence type="predicted"/>
<dbReference type="PANTHER" id="PTHR37708">
    <property type="entry name" value="HOMEOBOX HOX-B3-LIKE PROTEIN"/>
    <property type="match status" value="1"/>
</dbReference>
<dbReference type="EMBL" id="PKPP01000463">
    <property type="protein sequence ID" value="PWA92442.1"/>
    <property type="molecule type" value="Genomic_DNA"/>
</dbReference>
<sequence length="146" mass="16689">MMMERGSKYKAYADLRESRLRMKLINNQPTQPLENNHFINNVTPLKKQAKLQGQRSFQATTINQQKGTCVLLTPSVPNSSINERKKLVEPLVQNSSTLPIRSLSKINENNSRLRGSKSSLNSPEKRKSGIFTAIRSSRRSMQTWMK</sequence>
<feature type="region of interest" description="Disordered" evidence="1">
    <location>
        <begin position="110"/>
        <end position="130"/>
    </location>
</feature>
<keyword evidence="3" id="KW-1185">Reference proteome</keyword>
<feature type="compositionally biased region" description="Polar residues" evidence="1">
    <location>
        <begin position="110"/>
        <end position="122"/>
    </location>
</feature>
<organism evidence="2 3">
    <name type="scientific">Artemisia annua</name>
    <name type="common">Sweet wormwood</name>
    <dbReference type="NCBI Taxonomy" id="35608"/>
    <lineage>
        <taxon>Eukaryota</taxon>
        <taxon>Viridiplantae</taxon>
        <taxon>Streptophyta</taxon>
        <taxon>Embryophyta</taxon>
        <taxon>Tracheophyta</taxon>
        <taxon>Spermatophyta</taxon>
        <taxon>Magnoliopsida</taxon>
        <taxon>eudicotyledons</taxon>
        <taxon>Gunneridae</taxon>
        <taxon>Pentapetalae</taxon>
        <taxon>asterids</taxon>
        <taxon>campanulids</taxon>
        <taxon>Asterales</taxon>
        <taxon>Asteraceae</taxon>
        <taxon>Asteroideae</taxon>
        <taxon>Anthemideae</taxon>
        <taxon>Artemisiinae</taxon>
        <taxon>Artemisia</taxon>
    </lineage>
</organism>
<dbReference type="AlphaFoldDB" id="A0A2U1Q3A3"/>
<reference evidence="2 3" key="1">
    <citation type="journal article" date="2018" name="Mol. Plant">
        <title>The genome of Artemisia annua provides insight into the evolution of Asteraceae family and artemisinin biosynthesis.</title>
        <authorList>
            <person name="Shen Q."/>
            <person name="Zhang L."/>
            <person name="Liao Z."/>
            <person name="Wang S."/>
            <person name="Yan T."/>
            <person name="Shi P."/>
            <person name="Liu M."/>
            <person name="Fu X."/>
            <person name="Pan Q."/>
            <person name="Wang Y."/>
            <person name="Lv Z."/>
            <person name="Lu X."/>
            <person name="Zhang F."/>
            <person name="Jiang W."/>
            <person name="Ma Y."/>
            <person name="Chen M."/>
            <person name="Hao X."/>
            <person name="Li L."/>
            <person name="Tang Y."/>
            <person name="Lv G."/>
            <person name="Zhou Y."/>
            <person name="Sun X."/>
            <person name="Brodelius P.E."/>
            <person name="Rose J.K.C."/>
            <person name="Tang K."/>
        </authorList>
    </citation>
    <scope>NUCLEOTIDE SEQUENCE [LARGE SCALE GENOMIC DNA]</scope>
    <source>
        <strain evidence="3">cv. Huhao1</strain>
        <tissue evidence="2">Leaf</tissue>
    </source>
</reference>
<dbReference type="PANTHER" id="PTHR37708:SF2">
    <property type="entry name" value="HOMEOBOX HOX-B3-LIKE PROTEIN"/>
    <property type="match status" value="1"/>
</dbReference>
<comment type="caution">
    <text evidence="2">The sequence shown here is derived from an EMBL/GenBank/DDBJ whole genome shotgun (WGS) entry which is preliminary data.</text>
</comment>
<dbReference type="Proteomes" id="UP000245207">
    <property type="component" value="Unassembled WGS sequence"/>
</dbReference>
<gene>
    <name evidence="2" type="ORF">CTI12_AA079110</name>
</gene>
<dbReference type="OrthoDB" id="755797at2759"/>
<evidence type="ECO:0000313" key="3">
    <source>
        <dbReference type="Proteomes" id="UP000245207"/>
    </source>
</evidence>
<evidence type="ECO:0000256" key="1">
    <source>
        <dbReference type="SAM" id="MobiDB-lite"/>
    </source>
</evidence>